<evidence type="ECO:0000313" key="1">
    <source>
        <dbReference type="EMBL" id="MCI96848.1"/>
    </source>
</evidence>
<dbReference type="AlphaFoldDB" id="A0A392W845"/>
<reference evidence="1 2" key="1">
    <citation type="journal article" date="2018" name="Front. Plant Sci.">
        <title>Red Clover (Trifolium pratense) and Zigzag Clover (T. medium) - A Picture of Genomic Similarities and Differences.</title>
        <authorList>
            <person name="Dluhosova J."/>
            <person name="Istvanek J."/>
            <person name="Nedelnik J."/>
            <person name="Repkova J."/>
        </authorList>
    </citation>
    <scope>NUCLEOTIDE SEQUENCE [LARGE SCALE GENOMIC DNA]</scope>
    <source>
        <strain evidence="2">cv. 10/8</strain>
        <tissue evidence="1">Leaf</tissue>
    </source>
</reference>
<evidence type="ECO:0000313" key="2">
    <source>
        <dbReference type="Proteomes" id="UP000265520"/>
    </source>
</evidence>
<protein>
    <submittedName>
        <fullName evidence="1">Uncharacterized protein</fullName>
    </submittedName>
</protein>
<accession>A0A392W845</accession>
<proteinExistence type="predicted"/>
<dbReference type="EMBL" id="LXQA011425842">
    <property type="protein sequence ID" value="MCI96848.1"/>
    <property type="molecule type" value="Genomic_DNA"/>
</dbReference>
<name>A0A392W845_9FABA</name>
<sequence length="56" mass="6354">VKFNVRSLEFTLLPYPIELDHVEKLLHASGLNASVNEIPLRVRTVYPVPGGKKRLK</sequence>
<dbReference type="Proteomes" id="UP000265520">
    <property type="component" value="Unassembled WGS sequence"/>
</dbReference>
<keyword evidence="2" id="KW-1185">Reference proteome</keyword>
<feature type="non-terminal residue" evidence="1">
    <location>
        <position position="1"/>
    </location>
</feature>
<organism evidence="1 2">
    <name type="scientific">Trifolium medium</name>
    <dbReference type="NCBI Taxonomy" id="97028"/>
    <lineage>
        <taxon>Eukaryota</taxon>
        <taxon>Viridiplantae</taxon>
        <taxon>Streptophyta</taxon>
        <taxon>Embryophyta</taxon>
        <taxon>Tracheophyta</taxon>
        <taxon>Spermatophyta</taxon>
        <taxon>Magnoliopsida</taxon>
        <taxon>eudicotyledons</taxon>
        <taxon>Gunneridae</taxon>
        <taxon>Pentapetalae</taxon>
        <taxon>rosids</taxon>
        <taxon>fabids</taxon>
        <taxon>Fabales</taxon>
        <taxon>Fabaceae</taxon>
        <taxon>Papilionoideae</taxon>
        <taxon>50 kb inversion clade</taxon>
        <taxon>NPAAA clade</taxon>
        <taxon>Hologalegina</taxon>
        <taxon>IRL clade</taxon>
        <taxon>Trifolieae</taxon>
        <taxon>Trifolium</taxon>
    </lineage>
</organism>
<comment type="caution">
    <text evidence="1">The sequence shown here is derived from an EMBL/GenBank/DDBJ whole genome shotgun (WGS) entry which is preliminary data.</text>
</comment>